<dbReference type="InterPro" id="IPR015797">
    <property type="entry name" value="NUDIX_hydrolase-like_dom_sf"/>
</dbReference>
<dbReference type="PROSITE" id="PS51462">
    <property type="entry name" value="NUDIX"/>
    <property type="match status" value="1"/>
</dbReference>
<dbReference type="KEGG" id="strr:EKD16_21935"/>
<dbReference type="PANTHER" id="PTHR10885:SF0">
    <property type="entry name" value="ISOPENTENYL-DIPHOSPHATE DELTA-ISOMERASE"/>
    <property type="match status" value="1"/>
</dbReference>
<dbReference type="RefSeq" id="WP_131100817.1">
    <property type="nucleotide sequence ID" value="NZ_CP036455.1"/>
</dbReference>
<dbReference type="SUPFAM" id="SSF55811">
    <property type="entry name" value="Nudix"/>
    <property type="match status" value="1"/>
</dbReference>
<dbReference type="Pfam" id="PF00293">
    <property type="entry name" value="NUDIX"/>
    <property type="match status" value="1"/>
</dbReference>
<dbReference type="OrthoDB" id="67499at2"/>
<reference evidence="2 3" key="1">
    <citation type="submission" date="2019-02" db="EMBL/GenBank/DDBJ databases">
        <authorList>
            <person name="Khodamoradi S."/>
            <person name="Hahnke R.L."/>
            <person name="Kaempfer P."/>
            <person name="Schumann P."/>
            <person name="Rohde M."/>
            <person name="Steinert M."/>
            <person name="Luzhetskyy A."/>
            <person name="Wink J."/>
            <person name="Ruckert C."/>
        </authorList>
    </citation>
    <scope>NUCLEOTIDE SEQUENCE [LARGE SCALE GENOMIC DNA]</scope>
    <source>
        <strain evidence="2 3">M2</strain>
    </source>
</reference>
<organism evidence="2 3">
    <name type="scientific">Streptomonospora litoralis</name>
    <dbReference type="NCBI Taxonomy" id="2498135"/>
    <lineage>
        <taxon>Bacteria</taxon>
        <taxon>Bacillati</taxon>
        <taxon>Actinomycetota</taxon>
        <taxon>Actinomycetes</taxon>
        <taxon>Streptosporangiales</taxon>
        <taxon>Nocardiopsidaceae</taxon>
        <taxon>Streptomonospora</taxon>
    </lineage>
</organism>
<evidence type="ECO:0000313" key="3">
    <source>
        <dbReference type="Proteomes" id="UP000292235"/>
    </source>
</evidence>
<dbReference type="AlphaFoldDB" id="A0A4P6Q711"/>
<proteinExistence type="predicted"/>
<dbReference type="CDD" id="cd04692">
    <property type="entry name" value="NUDIX_Hydrolase"/>
    <property type="match status" value="1"/>
</dbReference>
<keyword evidence="2" id="KW-0413">Isomerase</keyword>
<feature type="domain" description="Nudix hydrolase" evidence="1">
    <location>
        <begin position="26"/>
        <end position="170"/>
    </location>
</feature>
<name>A0A4P6Q711_9ACTN</name>
<keyword evidence="3" id="KW-1185">Reference proteome</keyword>
<dbReference type="GO" id="GO:0016853">
    <property type="term" value="F:isomerase activity"/>
    <property type="evidence" value="ECO:0007669"/>
    <property type="project" value="UniProtKB-KW"/>
</dbReference>
<dbReference type="PANTHER" id="PTHR10885">
    <property type="entry name" value="ISOPENTENYL-DIPHOSPHATE DELTA-ISOMERASE"/>
    <property type="match status" value="1"/>
</dbReference>
<evidence type="ECO:0000259" key="1">
    <source>
        <dbReference type="PROSITE" id="PS51462"/>
    </source>
</evidence>
<dbReference type="InterPro" id="IPR000086">
    <property type="entry name" value="NUDIX_hydrolase_dom"/>
</dbReference>
<protein>
    <submittedName>
        <fullName evidence="2">Isopentenyl-diphosphate delta-isomerase</fullName>
    </submittedName>
</protein>
<gene>
    <name evidence="2" type="ORF">EKD16_21935</name>
</gene>
<dbReference type="Gene3D" id="3.90.79.10">
    <property type="entry name" value="Nucleoside Triphosphate Pyrophosphohydrolase"/>
    <property type="match status" value="1"/>
</dbReference>
<dbReference type="Proteomes" id="UP000292235">
    <property type="component" value="Chromosome"/>
</dbReference>
<accession>A0A4P6Q711</accession>
<sequence>MLIDIYTDRNEHLGAEDKKVAHEMGLWHRTFSCLALNPDAATVLLQKKSPGRYVFDRPDYADFTVGGHYHAGESVSEGVRELREELGLEVPYTDLQPLGIRQTAVTLAPGWVEHEFQYWHLLPLDLDMADIPLDDAEVSGLVEVDLDDAIALAGAEATEAPARYLVREGQDGHRQLLDGALRREDLVPGYLTVDQLYLRMFIAARRYLTGERTHLFW</sequence>
<dbReference type="EMBL" id="CP036455">
    <property type="protein sequence ID" value="QBI56140.1"/>
    <property type="molecule type" value="Genomic_DNA"/>
</dbReference>
<evidence type="ECO:0000313" key="2">
    <source>
        <dbReference type="EMBL" id="QBI56140.1"/>
    </source>
</evidence>